<proteinExistence type="inferred from homology"/>
<dbReference type="Gene3D" id="3.40.50.10300">
    <property type="entry name" value="CoaB-like"/>
    <property type="match status" value="2"/>
</dbReference>
<evidence type="ECO:0000313" key="4">
    <source>
        <dbReference type="RefSeq" id="XP_046601364.1"/>
    </source>
</evidence>
<reference evidence="4" key="1">
    <citation type="submission" date="2025-08" db="UniProtKB">
        <authorList>
            <consortium name="RefSeq"/>
        </authorList>
    </citation>
    <scope>IDENTIFICATION</scope>
    <source>
        <tissue evidence="4">Thorax and Abdomen</tissue>
    </source>
</reference>
<name>A0ABM3GM69_NEOLC</name>
<evidence type="ECO:0000259" key="2">
    <source>
        <dbReference type="Pfam" id="PF04127"/>
    </source>
</evidence>
<dbReference type="Pfam" id="PF04127">
    <property type="entry name" value="DFP"/>
    <property type="match status" value="1"/>
</dbReference>
<dbReference type="InterPro" id="IPR035929">
    <property type="entry name" value="CoaB-like_sf"/>
</dbReference>
<dbReference type="Proteomes" id="UP000829291">
    <property type="component" value="Chromosome 7"/>
</dbReference>
<feature type="domain" description="DNA/pantothenate metabolism flavoprotein C-terminal" evidence="2">
    <location>
        <begin position="197"/>
        <end position="309"/>
    </location>
</feature>
<keyword evidence="3" id="KW-1185">Reference proteome</keyword>
<gene>
    <name evidence="4" type="primary">LOC107221461</name>
</gene>
<evidence type="ECO:0000256" key="1">
    <source>
        <dbReference type="ARBA" id="ARBA00005703"/>
    </source>
</evidence>
<evidence type="ECO:0000313" key="3">
    <source>
        <dbReference type="Proteomes" id="UP000829291"/>
    </source>
</evidence>
<comment type="similarity">
    <text evidence="1">Belongs to the PPC synthetase family.</text>
</comment>
<dbReference type="SUPFAM" id="SSF102645">
    <property type="entry name" value="CoaB-like"/>
    <property type="match status" value="2"/>
</dbReference>
<dbReference type="RefSeq" id="XP_046601364.1">
    <property type="nucleotide sequence ID" value="XM_046745408.1"/>
</dbReference>
<sequence length="340" mass="38891">MASNWEEFYSSHPQPANLNKDEDLLRDFCARHLNGDTRVVLVTSGGTTVPLEHNTVRFVDNFSAGTRGSSSTEYFLDRGYAVVFMHRHLFTKYVKSLFMPRDVKKKYRQILGFRVKSLQPFSRHFSGQKFLNMLDLNETKDGTSITVTSENVPRIADVLRKYKSALECGKLLELSFTTVYEYLWLLRSACQILAPLAERCILYLAAAVSDFYIPPNEMSVHKIASTKPQTISLQLVPKILAPLVSLWVPNAFVVSFKLETNKDLLIDKAREALNKYKHKLVIANMLQNYRKKVTMVTQQNSYVIELTTEQSNAGEEIEMYIVKNVVDKHEEFIADRSGKS</sequence>
<keyword evidence="4" id="KW-0436">Ligase</keyword>
<organism evidence="3 4">
    <name type="scientific">Neodiprion lecontei</name>
    <name type="common">Redheaded pine sawfly</name>
    <dbReference type="NCBI Taxonomy" id="441921"/>
    <lineage>
        <taxon>Eukaryota</taxon>
        <taxon>Metazoa</taxon>
        <taxon>Ecdysozoa</taxon>
        <taxon>Arthropoda</taxon>
        <taxon>Hexapoda</taxon>
        <taxon>Insecta</taxon>
        <taxon>Pterygota</taxon>
        <taxon>Neoptera</taxon>
        <taxon>Endopterygota</taxon>
        <taxon>Hymenoptera</taxon>
        <taxon>Tenthredinoidea</taxon>
        <taxon>Diprionidae</taxon>
        <taxon>Diprioninae</taxon>
        <taxon>Neodiprion</taxon>
    </lineage>
</organism>
<dbReference type="InterPro" id="IPR007085">
    <property type="entry name" value="DNA/pantothenate-metab_flavo_C"/>
</dbReference>
<accession>A0ABM3GM69</accession>
<dbReference type="PANTHER" id="PTHR12290">
    <property type="entry name" value="CORNICHON-RELATED"/>
    <property type="match status" value="1"/>
</dbReference>
<dbReference type="GO" id="GO:0016874">
    <property type="term" value="F:ligase activity"/>
    <property type="evidence" value="ECO:0007669"/>
    <property type="project" value="UniProtKB-KW"/>
</dbReference>
<protein>
    <submittedName>
        <fullName evidence="4">Phosphopantothenate--cysteine ligase isoform X1</fullName>
    </submittedName>
</protein>
<dbReference type="GeneID" id="107221461"/>